<protein>
    <submittedName>
        <fullName evidence="6">Membrane protein</fullName>
    </submittedName>
</protein>
<feature type="transmembrane region" description="Helical" evidence="5">
    <location>
        <begin position="47"/>
        <end position="64"/>
    </location>
</feature>
<dbReference type="PANTHER" id="PTHR30238">
    <property type="entry name" value="MEMBRANE BOUND PREDICTED REDOX MODULATOR"/>
    <property type="match status" value="1"/>
</dbReference>
<evidence type="ECO:0000313" key="6">
    <source>
        <dbReference type="EMBL" id="AJZ75099.1"/>
    </source>
</evidence>
<dbReference type="GO" id="GO:0016020">
    <property type="term" value="C:membrane"/>
    <property type="evidence" value="ECO:0007669"/>
    <property type="project" value="UniProtKB-SubCell"/>
</dbReference>
<evidence type="ECO:0000256" key="4">
    <source>
        <dbReference type="ARBA" id="ARBA00023136"/>
    </source>
</evidence>
<dbReference type="KEGG" id="tah:SU86_000365"/>
<comment type="subcellular location">
    <subcellularLocation>
        <location evidence="1">Membrane</location>
        <topology evidence="1">Multi-pass membrane protein</topology>
    </subcellularLocation>
</comment>
<feature type="transmembrane region" description="Helical" evidence="5">
    <location>
        <begin position="84"/>
        <end position="102"/>
    </location>
</feature>
<evidence type="ECO:0000256" key="5">
    <source>
        <dbReference type="SAM" id="Phobius"/>
    </source>
</evidence>
<sequence>MNDVYLLWTIFSIFVGISLAIDLGVFSRLRKKTDHKEVPPFKVALRWTIVWISLAGIFAGIIYFDMGEQKLTEFITGYALEKSLSVDNMFVFLLIFTSLNIPHKFQHRVLSLGILGAIAMRVPLILAGAHLLEEFHWMIYLFGGFLVFTALRMLVQRKEKKIEVEKNIAVRALRKIMPVELNISEPKFFLIKNGIKYATPLLVALVIIEFTDLLFALDSIPAILAITTDPFIVITSNVFAILGLRSLYFLLAGVMEKFYYLKPGLIAILMFIGIKMLVSEHIEIPTVLSLGVVMGILGAALGLSFIRAKRHPE</sequence>
<name>A0A3G1B2C4_9ARCH</name>
<feature type="transmembrane region" description="Helical" evidence="5">
    <location>
        <begin position="231"/>
        <end position="251"/>
    </location>
</feature>
<reference evidence="6 7" key="1">
    <citation type="journal article" date="2016" name="Sci. Rep.">
        <title>A novel ammonia-oxidizing archaeon from wastewater treatment plant: Its enrichment, physiological and genomic characteristics.</title>
        <authorList>
            <person name="Li Y."/>
            <person name="Ding K."/>
            <person name="Wen X."/>
            <person name="Zhang B."/>
            <person name="Shen B."/>
            <person name="Yang Y."/>
        </authorList>
    </citation>
    <scope>NUCLEOTIDE SEQUENCE [LARGE SCALE GENOMIC DNA]</scope>
    <source>
        <strain evidence="6 7">SAT1</strain>
    </source>
</reference>
<dbReference type="Pfam" id="PF03741">
    <property type="entry name" value="TerC"/>
    <property type="match status" value="1"/>
</dbReference>
<accession>A0A3G1B2C4</accession>
<evidence type="ECO:0000313" key="7">
    <source>
        <dbReference type="Proteomes" id="UP000266745"/>
    </source>
</evidence>
<dbReference type="InterPro" id="IPR022369">
    <property type="entry name" value="Integral_membrane_TerC_rswitch"/>
</dbReference>
<feature type="transmembrane region" description="Helical" evidence="5">
    <location>
        <begin position="109"/>
        <end position="131"/>
    </location>
</feature>
<organism evidence="6 7">
    <name type="scientific">Candidatus Nitrosotenuis cloacae</name>
    <dbReference type="NCBI Taxonomy" id="1603555"/>
    <lineage>
        <taxon>Archaea</taxon>
        <taxon>Nitrososphaerota</taxon>
        <taxon>Candidatus Nitrosotenuis</taxon>
    </lineage>
</organism>
<dbReference type="EMBL" id="CP011097">
    <property type="protein sequence ID" value="AJZ75099.1"/>
    <property type="molecule type" value="Genomic_DNA"/>
</dbReference>
<dbReference type="InterPro" id="IPR005496">
    <property type="entry name" value="Integral_membrane_TerC"/>
</dbReference>
<dbReference type="OrthoDB" id="8271at2157"/>
<feature type="transmembrane region" description="Helical" evidence="5">
    <location>
        <begin position="6"/>
        <end position="26"/>
    </location>
</feature>
<dbReference type="GeneID" id="24874829"/>
<feature type="transmembrane region" description="Helical" evidence="5">
    <location>
        <begin position="284"/>
        <end position="306"/>
    </location>
</feature>
<keyword evidence="2 5" id="KW-0812">Transmembrane</keyword>
<feature type="transmembrane region" description="Helical" evidence="5">
    <location>
        <begin position="258"/>
        <end position="278"/>
    </location>
</feature>
<proteinExistence type="predicted"/>
<keyword evidence="3 5" id="KW-1133">Transmembrane helix</keyword>
<feature type="transmembrane region" description="Helical" evidence="5">
    <location>
        <begin position="137"/>
        <end position="155"/>
    </location>
</feature>
<dbReference type="Proteomes" id="UP000266745">
    <property type="component" value="Chromosome"/>
</dbReference>
<dbReference type="NCBIfam" id="TIGR03718">
    <property type="entry name" value="R_switched_Alx"/>
    <property type="match status" value="1"/>
</dbReference>
<feature type="transmembrane region" description="Helical" evidence="5">
    <location>
        <begin position="201"/>
        <end position="225"/>
    </location>
</feature>
<evidence type="ECO:0000256" key="2">
    <source>
        <dbReference type="ARBA" id="ARBA00022692"/>
    </source>
</evidence>
<keyword evidence="7" id="KW-1185">Reference proteome</keyword>
<dbReference type="AlphaFoldDB" id="A0A3G1B2C4"/>
<gene>
    <name evidence="6" type="ORF">SU86_000365</name>
</gene>
<dbReference type="STRING" id="1603555.SU86_000365"/>
<evidence type="ECO:0000256" key="3">
    <source>
        <dbReference type="ARBA" id="ARBA00022989"/>
    </source>
</evidence>
<keyword evidence="4 5" id="KW-0472">Membrane</keyword>
<dbReference type="RefSeq" id="WP_048187475.1">
    <property type="nucleotide sequence ID" value="NZ_CP011097.1"/>
</dbReference>
<evidence type="ECO:0000256" key="1">
    <source>
        <dbReference type="ARBA" id="ARBA00004141"/>
    </source>
</evidence>
<dbReference type="PANTHER" id="PTHR30238:SF0">
    <property type="entry name" value="THYLAKOID MEMBRANE PROTEIN TERC, CHLOROPLASTIC"/>
    <property type="match status" value="1"/>
</dbReference>